<dbReference type="HOGENOM" id="CLU_2122895_0_0_1"/>
<dbReference type="AlphaFoldDB" id="C4JJN4"/>
<dbReference type="GeneID" id="8438478"/>
<reference evidence="2" key="1">
    <citation type="journal article" date="2009" name="Genome Res.">
        <title>Comparative genomic analyses of the human fungal pathogens Coccidioides and their relatives.</title>
        <authorList>
            <person name="Sharpton T.J."/>
            <person name="Stajich J.E."/>
            <person name="Rounsley S.D."/>
            <person name="Gardner M.J."/>
            <person name="Wortman J.R."/>
            <person name="Jordar V.S."/>
            <person name="Maiti R."/>
            <person name="Kodira C.D."/>
            <person name="Neafsey D.E."/>
            <person name="Zeng Q."/>
            <person name="Hung C.-Y."/>
            <person name="McMahan C."/>
            <person name="Muszewska A."/>
            <person name="Grynberg M."/>
            <person name="Mandel M.A."/>
            <person name="Kellner E.M."/>
            <person name="Barker B.M."/>
            <person name="Galgiani J.N."/>
            <person name="Orbach M.J."/>
            <person name="Kirkland T.N."/>
            <person name="Cole G.T."/>
            <person name="Henn M.R."/>
            <person name="Birren B.W."/>
            <person name="Taylor J.W."/>
        </authorList>
    </citation>
    <scope>NUCLEOTIDE SEQUENCE [LARGE SCALE GENOMIC DNA]</scope>
    <source>
        <strain evidence="2">UAMH 1704</strain>
    </source>
</reference>
<dbReference type="RefSeq" id="XP_002542325.1">
    <property type="nucleotide sequence ID" value="XM_002542279.1"/>
</dbReference>
<name>C4JJN4_UNCRE</name>
<evidence type="ECO:0000313" key="2">
    <source>
        <dbReference type="Proteomes" id="UP000002058"/>
    </source>
</evidence>
<dbReference type="EMBL" id="CH476615">
    <property type="protein sequence ID" value="EEP76992.1"/>
    <property type="molecule type" value="Genomic_DNA"/>
</dbReference>
<protein>
    <submittedName>
        <fullName evidence="1">Uncharacterized protein</fullName>
    </submittedName>
</protein>
<evidence type="ECO:0000313" key="1">
    <source>
        <dbReference type="EMBL" id="EEP76992.1"/>
    </source>
</evidence>
<proteinExistence type="predicted"/>
<accession>C4JJN4</accession>
<dbReference type="InParanoid" id="C4JJN4"/>
<dbReference type="Proteomes" id="UP000002058">
    <property type="component" value="Unassembled WGS sequence"/>
</dbReference>
<sequence>MVMSDCMCSWKPILAFKTSKSRSRNLELDNLATDLSRARERKLFALLMDIENKINHMAVATSVYRQTHLSPVSTLQSTPFGCLQGLASRLSVFRTSGNINSRGMKLRLRAKSNL</sequence>
<keyword evidence="2" id="KW-1185">Reference proteome</keyword>
<organism evidence="1 2">
    <name type="scientific">Uncinocarpus reesii (strain UAMH 1704)</name>
    <dbReference type="NCBI Taxonomy" id="336963"/>
    <lineage>
        <taxon>Eukaryota</taxon>
        <taxon>Fungi</taxon>
        <taxon>Dikarya</taxon>
        <taxon>Ascomycota</taxon>
        <taxon>Pezizomycotina</taxon>
        <taxon>Eurotiomycetes</taxon>
        <taxon>Eurotiomycetidae</taxon>
        <taxon>Onygenales</taxon>
        <taxon>Onygenaceae</taxon>
        <taxon>Uncinocarpus</taxon>
    </lineage>
</organism>
<gene>
    <name evidence="1" type="ORF">UREG_01841</name>
</gene>
<dbReference type="VEuPathDB" id="FungiDB:UREG_01841"/>
<dbReference type="KEGG" id="ure:UREG_01841"/>